<evidence type="ECO:0000259" key="2">
    <source>
        <dbReference type="Pfam" id="PF00963"/>
    </source>
</evidence>
<sequence>MRYKFKLVMITMLVTITLSGLAIAKVDEHGNLVLENNYISIFVNQGQFNQGRFALDVTGGAPLRDGDDGKPLIYGRPAPWTSYTTIRIDGTNYIFGGKTNKRAGLKGKYGQVITPPQIKNNQIVTKYKYGKIVVTQILSFVKSNTTGLPDTARIKYRITNQGKKAHQIGLRVMLDTMLGKNDGAPFRIKNQAVTSDKLYTKDELASFWQAFDSLNNPQVTAQGTIQGPTLTTPDRIYFTDWGSLADGVWNFDFNPGQKFLRKGEFELDSALALFWQPKALQPGETREYITDYGLGGITIVPGLLSLGVTSPAKVIMNKPDKSLQIIAYIQNTAEIEVKDVKVKLDLPAGLELLSTSQIKSLGDLNPQETAQIMWKVRPKELKTQNLDYTVKVTADNTDDNQVSRSLKVVGPPKLNLELKTAKKIKVKNNHLQQDSITIYGTISNSGDSTAYGVNAYVALPPGLTISAGDRAEKYIGSLAPHSSIKIPWTIEPVGLIKGDLPYFIGVDSTNAANQIQSTKLTVQKRQPTVGFKIKEETKITVGDYITVQIKVDNIANLYRINSSIGYNPQVLEPIYISRGSLFVDNNNLLSWSTPQIKRDIGVIKEINGALDTPQDIKEDIVASIHFKVKSAGDSNLRFIKYNAYNDSKELISVKLQEKELDIGGDQDEPKIN</sequence>
<feature type="signal peptide" evidence="1">
    <location>
        <begin position="1"/>
        <end position="24"/>
    </location>
</feature>
<reference evidence="4" key="1">
    <citation type="submission" date="2012-02" db="EMBL/GenBank/DDBJ databases">
        <title>The complete genome of Halobacteroides halobius DSM 5150.</title>
        <authorList>
            <person name="Lucas S."/>
            <person name="Copeland A."/>
            <person name="Lapidus A."/>
            <person name="Glavina del Rio T."/>
            <person name="Dalin E."/>
            <person name="Tice H."/>
            <person name="Bruce D."/>
            <person name="Goodwin L."/>
            <person name="Pitluck S."/>
            <person name="Peters L."/>
            <person name="Mikhailova N."/>
            <person name="Gu W."/>
            <person name="Kyrpides N."/>
            <person name="Mavromatis K."/>
            <person name="Ivanova N."/>
            <person name="Brettin T."/>
            <person name="Detter J.C."/>
            <person name="Han C."/>
            <person name="Larimer F."/>
            <person name="Land M."/>
            <person name="Hauser L."/>
            <person name="Markowitz V."/>
            <person name="Cheng J.-F."/>
            <person name="Hugenholtz P."/>
            <person name="Woyke T."/>
            <person name="Wu D."/>
            <person name="Tindall B."/>
            <person name="Pomrenke H."/>
            <person name="Brambilla E."/>
            <person name="Klenk H.-P."/>
            <person name="Eisen J.A."/>
        </authorList>
    </citation>
    <scope>NUCLEOTIDE SEQUENCE [LARGE SCALE GENOMIC DNA]</scope>
    <source>
        <strain evidence="4">ATCC 35273 / DSM 5150 / MD-1</strain>
    </source>
</reference>
<feature type="domain" description="Cohesin" evidence="2">
    <location>
        <begin position="531"/>
        <end position="640"/>
    </location>
</feature>
<dbReference type="Pfam" id="PF00963">
    <property type="entry name" value="Cohesin"/>
    <property type="match status" value="1"/>
</dbReference>
<feature type="chain" id="PRO_5003944806" evidence="1">
    <location>
        <begin position="25"/>
        <end position="672"/>
    </location>
</feature>
<evidence type="ECO:0000256" key="1">
    <source>
        <dbReference type="SAM" id="SignalP"/>
    </source>
</evidence>
<dbReference type="CDD" id="cd08547">
    <property type="entry name" value="Type_II_cohesin"/>
    <property type="match status" value="1"/>
</dbReference>
<dbReference type="InterPro" id="IPR008965">
    <property type="entry name" value="CBM2/CBM3_carb-bd_dom_sf"/>
</dbReference>
<dbReference type="Gene3D" id="2.60.40.680">
    <property type="match status" value="1"/>
</dbReference>
<dbReference type="Proteomes" id="UP000010880">
    <property type="component" value="Chromosome"/>
</dbReference>
<protein>
    <submittedName>
        <fullName evidence="3">Alpha-galactosidase family protein</fullName>
    </submittedName>
</protein>
<dbReference type="RefSeq" id="WP_015326671.1">
    <property type="nucleotide sequence ID" value="NC_019978.1"/>
</dbReference>
<dbReference type="GO" id="GO:0000272">
    <property type="term" value="P:polysaccharide catabolic process"/>
    <property type="evidence" value="ECO:0007669"/>
    <property type="project" value="InterPro"/>
</dbReference>
<dbReference type="KEGG" id="hhl:Halha_0985"/>
<dbReference type="GO" id="GO:0030246">
    <property type="term" value="F:carbohydrate binding"/>
    <property type="evidence" value="ECO:0007669"/>
    <property type="project" value="InterPro"/>
</dbReference>
<dbReference type="InterPro" id="IPR002102">
    <property type="entry name" value="Cohesin_dom"/>
</dbReference>
<dbReference type="AlphaFoldDB" id="L0K7G1"/>
<proteinExistence type="predicted"/>
<dbReference type="HOGENOM" id="CLU_413205_0_0_9"/>
<dbReference type="EMBL" id="CP003359">
    <property type="protein sequence ID" value="AGB40946.1"/>
    <property type="molecule type" value="Genomic_DNA"/>
</dbReference>
<name>L0K7G1_HALHC</name>
<dbReference type="SUPFAM" id="SSF49384">
    <property type="entry name" value="Carbohydrate-binding domain"/>
    <property type="match status" value="1"/>
</dbReference>
<dbReference type="STRING" id="748449.Halha_0985"/>
<dbReference type="eggNOG" id="COG1361">
    <property type="taxonomic scope" value="Bacteria"/>
</dbReference>
<keyword evidence="4" id="KW-1185">Reference proteome</keyword>
<dbReference type="Gene3D" id="2.60.40.10">
    <property type="entry name" value="Immunoglobulins"/>
    <property type="match status" value="1"/>
</dbReference>
<accession>L0K7G1</accession>
<gene>
    <name evidence="3" type="ordered locus">Halha_0985</name>
</gene>
<evidence type="ECO:0000313" key="3">
    <source>
        <dbReference type="EMBL" id="AGB40946.1"/>
    </source>
</evidence>
<keyword evidence="1" id="KW-0732">Signal</keyword>
<evidence type="ECO:0000313" key="4">
    <source>
        <dbReference type="Proteomes" id="UP000010880"/>
    </source>
</evidence>
<organism evidence="3 4">
    <name type="scientific">Halobacteroides halobius (strain ATCC 35273 / DSM 5150 / MD-1)</name>
    <dbReference type="NCBI Taxonomy" id="748449"/>
    <lineage>
        <taxon>Bacteria</taxon>
        <taxon>Bacillati</taxon>
        <taxon>Bacillota</taxon>
        <taxon>Clostridia</taxon>
        <taxon>Halanaerobiales</taxon>
        <taxon>Halobacteroidaceae</taxon>
        <taxon>Halobacteroides</taxon>
    </lineage>
</organism>
<dbReference type="InterPro" id="IPR013783">
    <property type="entry name" value="Ig-like_fold"/>
</dbReference>